<dbReference type="RefSeq" id="WP_057857019.1">
    <property type="nucleotide sequence ID" value="NZ_LLYB01000046.1"/>
</dbReference>
<comment type="function">
    <text evidence="6">Involved in beta-(1--&gt;2)glucan export. Transmembrane domains (TMD) form a pore in the inner membrane and the ATP-binding domain (NBD) is responsible for energy generation.</text>
</comment>
<reference evidence="8 9" key="1">
    <citation type="submission" date="2014-03" db="EMBL/GenBank/DDBJ databases">
        <title>Bradyrhizobium valentinum sp. nov., isolated from effective nodules of Lupinus mariae-josephae, a lupine endemic of basic-lime soils in Eastern Spain.</title>
        <authorList>
            <person name="Duran D."/>
            <person name="Rey L."/>
            <person name="Navarro A."/>
            <person name="Busquets A."/>
            <person name="Imperial J."/>
            <person name="Ruiz-Argueso T."/>
        </authorList>
    </citation>
    <scope>NUCLEOTIDE SEQUENCE [LARGE SCALE GENOMIC DNA]</scope>
    <source>
        <strain evidence="8 9">CCBAU 23086</strain>
    </source>
</reference>
<keyword evidence="4" id="KW-0547">Nucleotide-binding</keyword>
<evidence type="ECO:0000256" key="5">
    <source>
        <dbReference type="ARBA" id="ARBA00022840"/>
    </source>
</evidence>
<dbReference type="SUPFAM" id="SSF50331">
    <property type="entry name" value="MOP-like"/>
    <property type="match status" value="1"/>
</dbReference>
<evidence type="ECO:0000256" key="3">
    <source>
        <dbReference type="ARBA" id="ARBA00022448"/>
    </source>
</evidence>
<evidence type="ECO:0000313" key="8">
    <source>
        <dbReference type="EMBL" id="KRR26349.1"/>
    </source>
</evidence>
<dbReference type="FunFam" id="3.40.50.300:FF:000042">
    <property type="entry name" value="Maltose/maltodextrin ABC transporter, ATP-binding protein"/>
    <property type="match status" value="1"/>
</dbReference>
<dbReference type="InterPro" id="IPR013611">
    <property type="entry name" value="Transp-assoc_OB_typ2"/>
</dbReference>
<dbReference type="InterPro" id="IPR015855">
    <property type="entry name" value="ABC_transpr_MalK-like"/>
</dbReference>
<dbReference type="InterPro" id="IPR027417">
    <property type="entry name" value="P-loop_NTPase"/>
</dbReference>
<dbReference type="Gene3D" id="2.40.50.100">
    <property type="match status" value="1"/>
</dbReference>
<dbReference type="GO" id="GO:0140359">
    <property type="term" value="F:ABC-type transporter activity"/>
    <property type="evidence" value="ECO:0007669"/>
    <property type="project" value="InterPro"/>
</dbReference>
<gene>
    <name evidence="8" type="ORF">CQ14_02250</name>
</gene>
<dbReference type="InterPro" id="IPR047641">
    <property type="entry name" value="ABC_transpr_MalK/UgpC-like"/>
</dbReference>
<dbReference type="PANTHER" id="PTHR43875">
    <property type="entry name" value="MALTODEXTRIN IMPORT ATP-BINDING PROTEIN MSMX"/>
    <property type="match status" value="1"/>
</dbReference>
<dbReference type="GO" id="GO:0005524">
    <property type="term" value="F:ATP binding"/>
    <property type="evidence" value="ECO:0007669"/>
    <property type="project" value="UniProtKB-KW"/>
</dbReference>
<dbReference type="PANTHER" id="PTHR43875:SF1">
    <property type="entry name" value="OSMOPROTECTIVE COMPOUNDS UPTAKE ATP-BINDING PROTEIN GGTA"/>
    <property type="match status" value="1"/>
</dbReference>
<dbReference type="GO" id="GO:0055052">
    <property type="term" value="C:ATP-binding cassette (ABC) transporter complex, substrate-binding subunit-containing"/>
    <property type="evidence" value="ECO:0007669"/>
    <property type="project" value="TreeGrafter"/>
</dbReference>
<dbReference type="InterPro" id="IPR008995">
    <property type="entry name" value="Mo/tungstate-bd_C_term_dom"/>
</dbReference>
<dbReference type="Proteomes" id="UP000051660">
    <property type="component" value="Unassembled WGS sequence"/>
</dbReference>
<dbReference type="Gene3D" id="2.40.50.140">
    <property type="entry name" value="Nucleic acid-binding proteins"/>
    <property type="match status" value="1"/>
</dbReference>
<dbReference type="GO" id="GO:0008643">
    <property type="term" value="P:carbohydrate transport"/>
    <property type="evidence" value="ECO:0007669"/>
    <property type="project" value="InterPro"/>
</dbReference>
<comment type="similarity">
    <text evidence="2">Belongs to the ABC transporter superfamily.</text>
</comment>
<evidence type="ECO:0000256" key="2">
    <source>
        <dbReference type="ARBA" id="ARBA00005417"/>
    </source>
</evidence>
<dbReference type="SUPFAM" id="SSF52540">
    <property type="entry name" value="P-loop containing nucleoside triphosphate hydrolases"/>
    <property type="match status" value="1"/>
</dbReference>
<accession>A0A0R3N8M7</accession>
<dbReference type="Gene3D" id="3.40.50.300">
    <property type="entry name" value="P-loop containing nucleotide triphosphate hydrolases"/>
    <property type="match status" value="1"/>
</dbReference>
<evidence type="ECO:0000256" key="1">
    <source>
        <dbReference type="ARBA" id="ARBA00004417"/>
    </source>
</evidence>
<comment type="subcellular location">
    <subcellularLocation>
        <location evidence="1">Cell inner membrane</location>
        <topology evidence="1">Peripheral membrane protein</topology>
    </subcellularLocation>
</comment>
<protein>
    <submittedName>
        <fullName evidence="8">Glycerol-3-phosphate ABC transporter ATP-binding protein</fullName>
    </submittedName>
</protein>
<dbReference type="PROSITE" id="PS00211">
    <property type="entry name" value="ABC_TRANSPORTER_1"/>
    <property type="match status" value="1"/>
</dbReference>
<dbReference type="EMBL" id="LLYB01000046">
    <property type="protein sequence ID" value="KRR26349.1"/>
    <property type="molecule type" value="Genomic_DNA"/>
</dbReference>
<dbReference type="SMART" id="SM00382">
    <property type="entry name" value="AAA"/>
    <property type="match status" value="1"/>
</dbReference>
<keyword evidence="3" id="KW-0813">Transport</keyword>
<organism evidence="8 9">
    <name type="scientific">Bradyrhizobium lablabi</name>
    <dbReference type="NCBI Taxonomy" id="722472"/>
    <lineage>
        <taxon>Bacteria</taxon>
        <taxon>Pseudomonadati</taxon>
        <taxon>Pseudomonadota</taxon>
        <taxon>Alphaproteobacteria</taxon>
        <taxon>Hyphomicrobiales</taxon>
        <taxon>Nitrobacteraceae</taxon>
        <taxon>Bradyrhizobium</taxon>
    </lineage>
</organism>
<dbReference type="InterPro" id="IPR017871">
    <property type="entry name" value="ABC_transporter-like_CS"/>
</dbReference>
<dbReference type="OrthoDB" id="9767663at2"/>
<evidence type="ECO:0000256" key="4">
    <source>
        <dbReference type="ARBA" id="ARBA00022741"/>
    </source>
</evidence>
<evidence type="ECO:0000313" key="9">
    <source>
        <dbReference type="Proteomes" id="UP000051660"/>
    </source>
</evidence>
<dbReference type="Pfam" id="PF00005">
    <property type="entry name" value="ABC_tran"/>
    <property type="match status" value="1"/>
</dbReference>
<dbReference type="CDD" id="cd03301">
    <property type="entry name" value="ABC_MalK_N"/>
    <property type="match status" value="1"/>
</dbReference>
<dbReference type="Pfam" id="PF08402">
    <property type="entry name" value="TOBE_2"/>
    <property type="match status" value="1"/>
</dbReference>
<comment type="caution">
    <text evidence="8">The sequence shown here is derived from an EMBL/GenBank/DDBJ whole genome shotgun (WGS) entry which is preliminary data.</text>
</comment>
<evidence type="ECO:0000256" key="6">
    <source>
        <dbReference type="ARBA" id="ARBA00024722"/>
    </source>
</evidence>
<proteinExistence type="inferred from homology"/>
<dbReference type="InterPro" id="IPR003593">
    <property type="entry name" value="AAA+_ATPase"/>
</dbReference>
<name>A0A0R3N8M7_9BRAD</name>
<evidence type="ECO:0000259" key="7">
    <source>
        <dbReference type="PROSITE" id="PS50893"/>
    </source>
</evidence>
<sequence>MAEIELRDIEKSYGETAIVKGVSLSIRDGEFLTLVGPSGCGKSTLLRIIAGLEAQNSGEVLVAGRCVDDKRPKERDVAMVFQSYALYPHLSVFDNLALPLRTRRLSFAQRLPLVGRALPGRGDVEKAIRAEIEQAASMLDIAHLLRRKPGQLSGGQRQRVALGRAMVRHPAVFLMDEPLSNLDAKLRVQMRAEIIALHRRLGVTFVYVTHDQAEAMTMSDRVAVMMDGELLQVDRPERLYRDPEDLRVAEMIGSPKINVVSRAHWVSLGASLPAGIHRNTAHLAFRPEAVGIVASGDGRLNGVVASVENLGSDIFLNVTLADGQGTVVVRTHPDASRSEAGRSVGLQIDPACLLQFDGAGMRQREVERVEAAA</sequence>
<dbReference type="InterPro" id="IPR003439">
    <property type="entry name" value="ABC_transporter-like_ATP-bd"/>
</dbReference>
<keyword evidence="5 8" id="KW-0067">ATP-binding</keyword>
<dbReference type="GO" id="GO:0016887">
    <property type="term" value="F:ATP hydrolysis activity"/>
    <property type="evidence" value="ECO:0007669"/>
    <property type="project" value="InterPro"/>
</dbReference>
<dbReference type="AlphaFoldDB" id="A0A0R3N8M7"/>
<dbReference type="InterPro" id="IPR012340">
    <property type="entry name" value="NA-bd_OB-fold"/>
</dbReference>
<dbReference type="PROSITE" id="PS50893">
    <property type="entry name" value="ABC_TRANSPORTER_2"/>
    <property type="match status" value="1"/>
</dbReference>
<feature type="domain" description="ABC transporter" evidence="7">
    <location>
        <begin position="4"/>
        <end position="252"/>
    </location>
</feature>